<dbReference type="GeneID" id="89932212"/>
<dbReference type="AlphaFoldDB" id="A0AAV9NU08"/>
<dbReference type="Pfam" id="PF08583">
    <property type="entry name" value="Cmc1"/>
    <property type="match status" value="1"/>
</dbReference>
<dbReference type="EMBL" id="JAVRRT010000028">
    <property type="protein sequence ID" value="KAK5163104.1"/>
    <property type="molecule type" value="Genomic_DNA"/>
</dbReference>
<evidence type="ECO:0000313" key="4">
    <source>
        <dbReference type="EMBL" id="KAK5163104.1"/>
    </source>
</evidence>
<feature type="region of interest" description="Disordered" evidence="3">
    <location>
        <begin position="25"/>
        <end position="79"/>
    </location>
</feature>
<comment type="similarity">
    <text evidence="1">Belongs to the CMC family.</text>
</comment>
<feature type="compositionally biased region" description="Polar residues" evidence="3">
    <location>
        <begin position="51"/>
        <end position="76"/>
    </location>
</feature>
<feature type="region of interest" description="Disordered" evidence="3">
    <location>
        <begin position="1"/>
        <end position="20"/>
    </location>
</feature>
<evidence type="ECO:0000256" key="2">
    <source>
        <dbReference type="ARBA" id="ARBA00023157"/>
    </source>
</evidence>
<reference evidence="4 5" key="1">
    <citation type="submission" date="2023-08" db="EMBL/GenBank/DDBJ databases">
        <title>Black Yeasts Isolated from many extreme environments.</title>
        <authorList>
            <person name="Coleine C."/>
            <person name="Stajich J.E."/>
            <person name="Selbmann L."/>
        </authorList>
    </citation>
    <scope>NUCLEOTIDE SEQUENCE [LARGE SCALE GENOMIC DNA]</scope>
    <source>
        <strain evidence="4 5">CCFEE 5935</strain>
    </source>
</reference>
<sequence length="339" mass="38568">MGWFWDSKPAGDTYSKLDPSLKDFLDKESSSQNATTQPVPRSGEVPRSAEGASTTYRSQIGLPTSPNTPSDQQAQPSVPAESLFQDGRYAHLWATYRPQSSVEAAGKTDQDRLADVVDSYRDRKAAIGRAALENCVMEQMAEKECFSTGGWKKMMGMCRKENKDFNRCYTMQSRFLKALGYLSNTYATADEEERIQMHADRLYHEMLAREKAIEQAEKEGQAAPTFAPLMQQDHVVQALGPESAYARARQRAKDEMLPTNLSAYPPEKQDEIRDRLKGLNDWQKEVEMQLIAAESRAQLEYAEKVKATMEEERAHRADRRERGKETAGDTIKRYWGWKQ</sequence>
<organism evidence="4 5">
    <name type="scientific">Saxophila tyrrhenica</name>
    <dbReference type="NCBI Taxonomy" id="1690608"/>
    <lineage>
        <taxon>Eukaryota</taxon>
        <taxon>Fungi</taxon>
        <taxon>Dikarya</taxon>
        <taxon>Ascomycota</taxon>
        <taxon>Pezizomycotina</taxon>
        <taxon>Dothideomycetes</taxon>
        <taxon>Dothideomycetidae</taxon>
        <taxon>Mycosphaerellales</taxon>
        <taxon>Extremaceae</taxon>
        <taxon>Saxophila</taxon>
    </lineage>
</organism>
<dbReference type="InterPro" id="IPR013892">
    <property type="entry name" value="Cyt_c_biogenesis_Cmc1-like"/>
</dbReference>
<evidence type="ECO:0000256" key="3">
    <source>
        <dbReference type="SAM" id="MobiDB-lite"/>
    </source>
</evidence>
<keyword evidence="5" id="KW-1185">Reference proteome</keyword>
<gene>
    <name evidence="4" type="ORF">LTR77_010888</name>
</gene>
<protein>
    <recommendedName>
        <fullName evidence="6">Autophagy protein</fullName>
    </recommendedName>
</protein>
<evidence type="ECO:0000313" key="5">
    <source>
        <dbReference type="Proteomes" id="UP001337655"/>
    </source>
</evidence>
<feature type="compositionally biased region" description="Polar residues" evidence="3">
    <location>
        <begin position="30"/>
        <end position="39"/>
    </location>
</feature>
<accession>A0AAV9NU08</accession>
<comment type="caution">
    <text evidence="4">The sequence shown here is derived from an EMBL/GenBank/DDBJ whole genome shotgun (WGS) entry which is preliminary data.</text>
</comment>
<dbReference type="RefSeq" id="XP_064653652.1">
    <property type="nucleotide sequence ID" value="XM_064808104.1"/>
</dbReference>
<dbReference type="Proteomes" id="UP001337655">
    <property type="component" value="Unassembled WGS sequence"/>
</dbReference>
<evidence type="ECO:0000256" key="1">
    <source>
        <dbReference type="ARBA" id="ARBA00007347"/>
    </source>
</evidence>
<name>A0AAV9NU08_9PEZI</name>
<proteinExistence type="inferred from homology"/>
<keyword evidence="2" id="KW-1015">Disulfide bond</keyword>
<evidence type="ECO:0008006" key="6">
    <source>
        <dbReference type="Google" id="ProtNLM"/>
    </source>
</evidence>